<dbReference type="EMBL" id="UOEH01000532">
    <property type="protein sequence ID" value="VAW06623.1"/>
    <property type="molecule type" value="Genomic_DNA"/>
</dbReference>
<reference evidence="1" key="1">
    <citation type="submission" date="2018-06" db="EMBL/GenBank/DDBJ databases">
        <authorList>
            <person name="Zhirakovskaya E."/>
        </authorList>
    </citation>
    <scope>NUCLEOTIDE SEQUENCE</scope>
</reference>
<feature type="non-terminal residue" evidence="1">
    <location>
        <position position="1"/>
    </location>
</feature>
<proteinExistence type="predicted"/>
<dbReference type="AlphaFoldDB" id="A0A3B0SR79"/>
<gene>
    <name evidence="1" type="ORF">MNBD_ALPHA05-2353</name>
</gene>
<accession>A0A3B0SR79</accession>
<sequence length="47" mass="5229">AASIRYRADVGLGQQLKFDNDNFEVVSIESEDEQGRRITLICEEVGG</sequence>
<evidence type="ECO:0008006" key="2">
    <source>
        <dbReference type="Google" id="ProtNLM"/>
    </source>
</evidence>
<dbReference type="InterPro" id="IPR008767">
    <property type="entry name" value="Phage_SPP1_head-tail_adaptor"/>
</dbReference>
<dbReference type="InterPro" id="IPR038666">
    <property type="entry name" value="SSP1_head-tail_sf"/>
</dbReference>
<dbReference type="Pfam" id="PF05521">
    <property type="entry name" value="Phage_HCP"/>
    <property type="match status" value="1"/>
</dbReference>
<evidence type="ECO:0000313" key="1">
    <source>
        <dbReference type="EMBL" id="VAW06623.1"/>
    </source>
</evidence>
<dbReference type="Gene3D" id="2.40.10.270">
    <property type="entry name" value="Bacteriophage SPP1 head-tail adaptor protein"/>
    <property type="match status" value="1"/>
</dbReference>
<protein>
    <recommendedName>
        <fullName evidence="2">Head-tail adaptor protein</fullName>
    </recommendedName>
</protein>
<organism evidence="1">
    <name type="scientific">hydrothermal vent metagenome</name>
    <dbReference type="NCBI Taxonomy" id="652676"/>
    <lineage>
        <taxon>unclassified sequences</taxon>
        <taxon>metagenomes</taxon>
        <taxon>ecological metagenomes</taxon>
    </lineage>
</organism>
<name>A0A3B0SR79_9ZZZZ</name>